<evidence type="ECO:0000256" key="6">
    <source>
        <dbReference type="ARBA" id="ARBA00023136"/>
    </source>
</evidence>
<keyword evidence="12" id="KW-1185">Reference proteome</keyword>
<feature type="domain" description="ABC transmembrane type-1" evidence="10">
    <location>
        <begin position="90"/>
        <end position="377"/>
    </location>
</feature>
<dbReference type="Gene3D" id="3.40.50.300">
    <property type="entry name" value="P-loop containing nucleotide triphosphate hydrolases"/>
    <property type="match status" value="1"/>
</dbReference>
<feature type="region of interest" description="Disordered" evidence="7">
    <location>
        <begin position="1"/>
        <end position="29"/>
    </location>
</feature>
<keyword evidence="2 8" id="KW-0812">Transmembrane</keyword>
<dbReference type="SMART" id="SM00382">
    <property type="entry name" value="AAA"/>
    <property type="match status" value="1"/>
</dbReference>
<dbReference type="PROSITE" id="PS50929">
    <property type="entry name" value="ABC_TM1F"/>
    <property type="match status" value="1"/>
</dbReference>
<dbReference type="Pfam" id="PF00005">
    <property type="entry name" value="ABC_tran"/>
    <property type="match status" value="1"/>
</dbReference>
<dbReference type="PANTHER" id="PTHR24221:SF646">
    <property type="entry name" value="HAEMOLYSIN SECRETION ATP-BINDING PROTEIN"/>
    <property type="match status" value="1"/>
</dbReference>
<feature type="region of interest" description="Disordered" evidence="7">
    <location>
        <begin position="672"/>
        <end position="731"/>
    </location>
</feature>
<dbReference type="InterPro" id="IPR027417">
    <property type="entry name" value="P-loop_NTPase"/>
</dbReference>
<evidence type="ECO:0000256" key="5">
    <source>
        <dbReference type="ARBA" id="ARBA00022989"/>
    </source>
</evidence>
<dbReference type="PROSITE" id="PS00211">
    <property type="entry name" value="ABC_TRANSPORTER_1"/>
    <property type="match status" value="1"/>
</dbReference>
<evidence type="ECO:0000256" key="7">
    <source>
        <dbReference type="SAM" id="MobiDB-lite"/>
    </source>
</evidence>
<comment type="caution">
    <text evidence="11">The sequence shown here is derived from an EMBL/GenBank/DDBJ whole genome shotgun (WGS) entry which is preliminary data.</text>
</comment>
<evidence type="ECO:0000259" key="10">
    <source>
        <dbReference type="PROSITE" id="PS50929"/>
    </source>
</evidence>
<keyword evidence="6 8" id="KW-0472">Membrane</keyword>
<proteinExistence type="predicted"/>
<protein>
    <submittedName>
        <fullName evidence="11">ABC transporter ATP-binding protein</fullName>
    </submittedName>
</protein>
<dbReference type="SUPFAM" id="SSF90123">
    <property type="entry name" value="ABC transporter transmembrane region"/>
    <property type="match status" value="1"/>
</dbReference>
<dbReference type="InterPro" id="IPR003439">
    <property type="entry name" value="ABC_transporter-like_ATP-bd"/>
</dbReference>
<keyword evidence="3" id="KW-0547">Nucleotide-binding</keyword>
<keyword evidence="4 11" id="KW-0067">ATP-binding</keyword>
<gene>
    <name evidence="11" type="ORF">GCM10023205_04810</name>
</gene>
<evidence type="ECO:0000256" key="3">
    <source>
        <dbReference type="ARBA" id="ARBA00022741"/>
    </source>
</evidence>
<feature type="transmembrane region" description="Helical" evidence="8">
    <location>
        <begin position="130"/>
        <end position="155"/>
    </location>
</feature>
<feature type="transmembrane region" description="Helical" evidence="8">
    <location>
        <begin position="320"/>
        <end position="342"/>
    </location>
</feature>
<comment type="subcellular location">
    <subcellularLocation>
        <location evidence="1">Cell membrane</location>
        <topology evidence="1">Multi-pass membrane protein</topology>
    </subcellularLocation>
</comment>
<dbReference type="PROSITE" id="PS50893">
    <property type="entry name" value="ABC_TRANSPORTER_2"/>
    <property type="match status" value="1"/>
</dbReference>
<dbReference type="SUPFAM" id="SSF52540">
    <property type="entry name" value="P-loop containing nucleoside triphosphate hydrolases"/>
    <property type="match status" value="1"/>
</dbReference>
<evidence type="ECO:0000256" key="8">
    <source>
        <dbReference type="SAM" id="Phobius"/>
    </source>
</evidence>
<dbReference type="InterPro" id="IPR036640">
    <property type="entry name" value="ABC1_TM_sf"/>
</dbReference>
<feature type="transmembrane region" description="Helical" evidence="8">
    <location>
        <begin position="205"/>
        <end position="225"/>
    </location>
</feature>
<feature type="compositionally biased region" description="Low complexity" evidence="7">
    <location>
        <begin position="681"/>
        <end position="690"/>
    </location>
</feature>
<dbReference type="InterPro" id="IPR011527">
    <property type="entry name" value="ABC1_TM_dom"/>
</dbReference>
<reference evidence="12" key="1">
    <citation type="journal article" date="2019" name="Int. J. Syst. Evol. Microbiol.">
        <title>The Global Catalogue of Microorganisms (GCM) 10K type strain sequencing project: providing services to taxonomists for standard genome sequencing and annotation.</title>
        <authorList>
            <consortium name="The Broad Institute Genomics Platform"/>
            <consortium name="The Broad Institute Genome Sequencing Center for Infectious Disease"/>
            <person name="Wu L."/>
            <person name="Ma J."/>
        </authorList>
    </citation>
    <scope>NUCLEOTIDE SEQUENCE [LARGE SCALE GENOMIC DNA]</scope>
    <source>
        <strain evidence="12">JCM 17986</strain>
    </source>
</reference>
<dbReference type="RefSeq" id="WP_345673513.1">
    <property type="nucleotide sequence ID" value="NZ_BAABHS010000001.1"/>
</dbReference>
<dbReference type="Proteomes" id="UP001500466">
    <property type="component" value="Unassembled WGS sequence"/>
</dbReference>
<evidence type="ECO:0000259" key="9">
    <source>
        <dbReference type="PROSITE" id="PS50893"/>
    </source>
</evidence>
<keyword evidence="5 8" id="KW-1133">Transmembrane helix</keyword>
<feature type="transmembrane region" description="Helical" evidence="8">
    <location>
        <begin position="231"/>
        <end position="249"/>
    </location>
</feature>
<feature type="domain" description="ABC transporter" evidence="9">
    <location>
        <begin position="411"/>
        <end position="667"/>
    </location>
</feature>
<dbReference type="PANTHER" id="PTHR24221">
    <property type="entry name" value="ATP-BINDING CASSETTE SUB-FAMILY B"/>
    <property type="match status" value="1"/>
</dbReference>
<evidence type="ECO:0000256" key="2">
    <source>
        <dbReference type="ARBA" id="ARBA00022692"/>
    </source>
</evidence>
<sequence>MTDETPAPAPLSETPPTRQRRLRLRRQEPIDDPGRAARELFGGRLVYDSGYTRHDDTWETITLRQMARSLPASLRKTVALAWSADRAAVLVVFGAELAEGIAGAFGLLAANSAMVELFAAGPTPDRVRASFPALLAIGLAAILGQIFAGISTIAAGRLEPKVERAADEELLRCTIRVELQHMESPEFAKLLDAARSGCDSARAMLGHAVGITGAVISLIAAGGVLTVLHPVLLPMLLLIVVPHAYGTLATSRRGYASRRAWRDNERMLDQISWYLTSQHAGQELRVHAAGDHLIDKFSALSDDSEREQVRLARATAATNWVAAAASGLATGATYVVLGWLLLTSRVPLATAGTAVLAIRSGSSGLRNVVQQAARLFAETLWFDDFRTACTEAEQHATPSGGLPVPGAPAVIDVRDVTFTYPDKATPALDKVNVTIPRGSVVALVGENGSGKSTLAKVIAAVYAPDSGAVTWDGVDVRDLDRDDVYAHVGLVTQEFVRFPFTSGYNIRIGRLPTARGTDGPQAPTDLPTYDNDPVFHHAIATANADTLLPDLPQGWNTLASRSFAGGVQLSGGQWQKLALARGVYRQAALLILDEPTAALDPAAEIAAYDKVRVLADAGHTVVLISHRMASTRRADQIVVLDRGRVVESGTWDELMALDGAFRRMFDIQARELQIPSPTTPPDGTSSCTPGPEVPDARRGARPVPTPRADAEPVSEAAGGLVPPTDPAEDLS</sequence>
<evidence type="ECO:0000256" key="4">
    <source>
        <dbReference type="ARBA" id="ARBA00022840"/>
    </source>
</evidence>
<dbReference type="InterPro" id="IPR003593">
    <property type="entry name" value="AAA+_ATPase"/>
</dbReference>
<dbReference type="Gene3D" id="1.20.1560.10">
    <property type="entry name" value="ABC transporter type 1, transmembrane domain"/>
    <property type="match status" value="1"/>
</dbReference>
<accession>A0ABP9GMI4</accession>
<evidence type="ECO:0000313" key="11">
    <source>
        <dbReference type="EMBL" id="GAA4947857.1"/>
    </source>
</evidence>
<dbReference type="InterPro" id="IPR039421">
    <property type="entry name" value="Type_1_exporter"/>
</dbReference>
<dbReference type="EMBL" id="BAABHS010000001">
    <property type="protein sequence ID" value="GAA4947857.1"/>
    <property type="molecule type" value="Genomic_DNA"/>
</dbReference>
<feature type="transmembrane region" description="Helical" evidence="8">
    <location>
        <begin position="87"/>
        <end position="110"/>
    </location>
</feature>
<dbReference type="GO" id="GO:0005524">
    <property type="term" value="F:ATP binding"/>
    <property type="evidence" value="ECO:0007669"/>
    <property type="project" value="UniProtKB-KW"/>
</dbReference>
<evidence type="ECO:0000313" key="12">
    <source>
        <dbReference type="Proteomes" id="UP001500466"/>
    </source>
</evidence>
<evidence type="ECO:0000256" key="1">
    <source>
        <dbReference type="ARBA" id="ARBA00004651"/>
    </source>
</evidence>
<name>A0ABP9GMI4_9ACTN</name>
<dbReference type="InterPro" id="IPR017871">
    <property type="entry name" value="ABC_transporter-like_CS"/>
</dbReference>
<organism evidence="11 12">
    <name type="scientific">Yinghuangia aomiensis</name>
    <dbReference type="NCBI Taxonomy" id="676205"/>
    <lineage>
        <taxon>Bacteria</taxon>
        <taxon>Bacillati</taxon>
        <taxon>Actinomycetota</taxon>
        <taxon>Actinomycetes</taxon>
        <taxon>Kitasatosporales</taxon>
        <taxon>Streptomycetaceae</taxon>
        <taxon>Yinghuangia</taxon>
    </lineage>
</organism>